<dbReference type="RefSeq" id="WP_220561510.1">
    <property type="nucleotide sequence ID" value="NZ_CP074133.1"/>
</dbReference>
<protein>
    <submittedName>
        <fullName evidence="1">Phage major capsid protein</fullName>
    </submittedName>
</protein>
<dbReference type="EMBL" id="CP074133">
    <property type="protein sequence ID" value="QUX20315.1"/>
    <property type="molecule type" value="Genomic_DNA"/>
</dbReference>
<keyword evidence="2" id="KW-1185">Reference proteome</keyword>
<organism evidence="1 2">
    <name type="scientific">Nocardiopsis changdeensis</name>
    <dbReference type="NCBI Taxonomy" id="2831969"/>
    <lineage>
        <taxon>Bacteria</taxon>
        <taxon>Bacillati</taxon>
        <taxon>Actinomycetota</taxon>
        <taxon>Actinomycetes</taxon>
        <taxon>Streptosporangiales</taxon>
        <taxon>Nocardiopsidaceae</taxon>
        <taxon>Nocardiopsis</taxon>
    </lineage>
</organism>
<dbReference type="NCBIfam" id="NF045672">
    <property type="entry name" value="MCP_gp7_epsi_15"/>
    <property type="match status" value="1"/>
</dbReference>
<dbReference type="InterPro" id="IPR048813">
    <property type="entry name" value="GP7-like"/>
</dbReference>
<reference evidence="1 2" key="1">
    <citation type="submission" date="2021-05" db="EMBL/GenBank/DDBJ databases">
        <title>Direct Submission.</title>
        <authorList>
            <person name="Li K."/>
            <person name="Gao J."/>
        </authorList>
    </citation>
    <scope>NUCLEOTIDE SEQUENCE [LARGE SCALE GENOMIC DNA]</scope>
    <source>
        <strain evidence="1 2">Mg02</strain>
    </source>
</reference>
<dbReference type="Proteomes" id="UP000676079">
    <property type="component" value="Chromosome"/>
</dbReference>
<name>A0ABX8BDJ2_9ACTN</name>
<proteinExistence type="predicted"/>
<evidence type="ECO:0000313" key="2">
    <source>
        <dbReference type="Proteomes" id="UP000676079"/>
    </source>
</evidence>
<gene>
    <name evidence="1" type="ORF">KGD84_17450</name>
</gene>
<sequence length="356" mass="37938">MPQTLAQAQLNTQDDISYAVIDNLRRYSWLLDQIVFDDTVTPGTGGGSLVYGYTRLLAPRGAAFRAYNSEYTPTEATRERETVELKPLGGSFEIDRVLAELGQASTNELTFQMQQLLTGVRAKFQQELINGDTAVDALGFDGLDKLLVGSSTEYNPLDEGETDGYVDWTPGTINTQALAMSALDRLDDWLSRIVPSTTGGGDLGAPGALPPGVKAILGNTTSITRVRALARWAGMYTQSRDDLGRQVEMYGPWTLVNIGDDMTGASPIIPIESRDADGAGAGGNITGLTDLYAVSFGLDSFHGASVAGRGLVSTYMPPFDLPGAVKKGEIEMGPVAAVLRNVKSCGVMRNIKVTGA</sequence>
<accession>A0ABX8BDJ2</accession>
<evidence type="ECO:0000313" key="1">
    <source>
        <dbReference type="EMBL" id="QUX20315.1"/>
    </source>
</evidence>